<feature type="compositionally biased region" description="Basic residues" evidence="1">
    <location>
        <begin position="57"/>
        <end position="68"/>
    </location>
</feature>
<organism evidence="2 3">
    <name type="scientific">Ensete ventricosum</name>
    <name type="common">Abyssinian banana</name>
    <name type="synonym">Musa ensete</name>
    <dbReference type="NCBI Taxonomy" id="4639"/>
    <lineage>
        <taxon>Eukaryota</taxon>
        <taxon>Viridiplantae</taxon>
        <taxon>Streptophyta</taxon>
        <taxon>Embryophyta</taxon>
        <taxon>Tracheophyta</taxon>
        <taxon>Spermatophyta</taxon>
        <taxon>Magnoliopsida</taxon>
        <taxon>Liliopsida</taxon>
        <taxon>Zingiberales</taxon>
        <taxon>Musaceae</taxon>
        <taxon>Ensete</taxon>
    </lineage>
</organism>
<evidence type="ECO:0000313" key="2">
    <source>
        <dbReference type="EMBL" id="RRT51656.1"/>
    </source>
</evidence>
<dbReference type="EMBL" id="AMZH03012112">
    <property type="protein sequence ID" value="RRT51656.1"/>
    <property type="molecule type" value="Genomic_DNA"/>
</dbReference>
<protein>
    <submittedName>
        <fullName evidence="2">Uncharacterized protein</fullName>
    </submittedName>
</protein>
<reference evidence="2 3" key="1">
    <citation type="journal article" date="2014" name="Agronomy (Basel)">
        <title>A Draft Genome Sequence for Ensete ventricosum, the Drought-Tolerant Tree Against Hunger.</title>
        <authorList>
            <person name="Harrison J."/>
            <person name="Moore K.A."/>
            <person name="Paszkiewicz K."/>
            <person name="Jones T."/>
            <person name="Grant M."/>
            <person name="Ambacheew D."/>
            <person name="Muzemil S."/>
            <person name="Studholme D.J."/>
        </authorList>
    </citation>
    <scope>NUCLEOTIDE SEQUENCE [LARGE SCALE GENOMIC DNA]</scope>
</reference>
<accession>A0A426YIZ0</accession>
<comment type="caution">
    <text evidence="2">The sequence shown here is derived from an EMBL/GenBank/DDBJ whole genome shotgun (WGS) entry which is preliminary data.</text>
</comment>
<feature type="region of interest" description="Disordered" evidence="1">
    <location>
        <begin position="37"/>
        <end position="112"/>
    </location>
</feature>
<sequence>MIRLVSRSRAELNDEVRLGCTGLQKYPCVEIDDDISSRRLPCRQPPPKGIRPIPCHDHHRHHHSRRRAVPGEHLQAFQLMVEEEEEEEDNDEEANGGGNEPQPQELMTAVNV</sequence>
<feature type="compositionally biased region" description="Acidic residues" evidence="1">
    <location>
        <begin position="81"/>
        <end position="94"/>
    </location>
</feature>
<dbReference type="AlphaFoldDB" id="A0A426YIZ0"/>
<name>A0A426YIZ0_ENSVE</name>
<evidence type="ECO:0000256" key="1">
    <source>
        <dbReference type="SAM" id="MobiDB-lite"/>
    </source>
</evidence>
<gene>
    <name evidence="2" type="ORF">B296_00050976</name>
</gene>
<dbReference type="Proteomes" id="UP000287651">
    <property type="component" value="Unassembled WGS sequence"/>
</dbReference>
<proteinExistence type="predicted"/>
<evidence type="ECO:0000313" key="3">
    <source>
        <dbReference type="Proteomes" id="UP000287651"/>
    </source>
</evidence>